<dbReference type="InterPro" id="IPR050196">
    <property type="entry name" value="Cytochrome_P450_Monoox"/>
</dbReference>
<dbReference type="PANTHER" id="PTHR24291">
    <property type="entry name" value="CYTOCHROME P450 FAMILY 4"/>
    <property type="match status" value="1"/>
</dbReference>
<comment type="caution">
    <text evidence="6">The sequence shown here is derived from an EMBL/GenBank/DDBJ whole genome shotgun (WGS) entry which is preliminary data.</text>
</comment>
<dbReference type="PANTHER" id="PTHR24291:SF189">
    <property type="entry name" value="CYTOCHROME P450 4C3-RELATED"/>
    <property type="match status" value="1"/>
</dbReference>
<proteinExistence type="inferred from homology"/>
<evidence type="ECO:0000256" key="3">
    <source>
        <dbReference type="ARBA" id="ARBA00022824"/>
    </source>
</evidence>
<name>A0ABN8P9Y4_9CNID</name>
<evidence type="ECO:0000256" key="2">
    <source>
        <dbReference type="ARBA" id="ARBA00010617"/>
    </source>
</evidence>
<evidence type="ECO:0000313" key="7">
    <source>
        <dbReference type="Proteomes" id="UP001159405"/>
    </source>
</evidence>
<sequence length="515" mass="58433">MIAIGVVLLISLSLFVFASVSFISKYSSVAVLRLLPVGRKPSILFGNALHLRGEADVVLQLVFGWMQRHNHEGILCLWFSPTYPMVLIYKPELAELLLNSSKHTTKSVDYDLLHPWLGTGLLTSKGEKWRSRRKLITPTFHFSILNDFIQVCEEQTAILISHLQEKVNKGAFDIMPYIALLTLDIICVTSMGPSANAQEKSNSPYVQAVVKLSELLEMRSRSPWFWPDAIFNLCPPGREFNNCLKILHGFTDKVIDEQIAERAAKKLSNRGKKNEDDDQSELASKRRLAFLDALLEAYENGEISREGVREEVDTFMFEGHDTTSAGITWALYLLGRHPVIQQRVYEEVESFFERRSDVLTVDDLKEFRFLECVLKESQRLFPSVPFFSRSTSEDCQLGGYFIPKGTTVGVSTFALHRNPEVWPAPLDFNPDRFLPGNIQGRHPFAFLPFSAGPRNCIGQRLAFLEEKLVLAHVLRHFEIQSTQAVDDIQLCVEFVLRSKEGVFVTLVHRQKGKGA</sequence>
<evidence type="ECO:0000313" key="6">
    <source>
        <dbReference type="EMBL" id="CAH3139289.1"/>
    </source>
</evidence>
<keyword evidence="5" id="KW-0503">Monooxygenase</keyword>
<keyword evidence="5" id="KW-0560">Oxidoreductase</keyword>
<dbReference type="Pfam" id="PF00067">
    <property type="entry name" value="p450"/>
    <property type="match status" value="1"/>
</dbReference>
<organism evidence="6 7">
    <name type="scientific">Porites lobata</name>
    <dbReference type="NCBI Taxonomy" id="104759"/>
    <lineage>
        <taxon>Eukaryota</taxon>
        <taxon>Metazoa</taxon>
        <taxon>Cnidaria</taxon>
        <taxon>Anthozoa</taxon>
        <taxon>Hexacorallia</taxon>
        <taxon>Scleractinia</taxon>
        <taxon>Fungiina</taxon>
        <taxon>Poritidae</taxon>
        <taxon>Porites</taxon>
    </lineage>
</organism>
<keyword evidence="7" id="KW-1185">Reference proteome</keyword>
<keyword evidence="5" id="KW-0349">Heme</keyword>
<reference evidence="6 7" key="1">
    <citation type="submission" date="2022-05" db="EMBL/GenBank/DDBJ databases">
        <authorList>
            <consortium name="Genoscope - CEA"/>
            <person name="William W."/>
        </authorList>
    </citation>
    <scope>NUCLEOTIDE SEQUENCE [LARGE SCALE GENOMIC DNA]</scope>
</reference>
<gene>
    <name evidence="6" type="ORF">PLOB_00040597</name>
</gene>
<dbReference type="PRINTS" id="PR00385">
    <property type="entry name" value="P450"/>
</dbReference>
<dbReference type="InterPro" id="IPR001128">
    <property type="entry name" value="Cyt_P450"/>
</dbReference>
<evidence type="ECO:0000256" key="5">
    <source>
        <dbReference type="RuleBase" id="RU000461"/>
    </source>
</evidence>
<dbReference type="Gene3D" id="1.10.630.10">
    <property type="entry name" value="Cytochrome P450"/>
    <property type="match status" value="1"/>
</dbReference>
<dbReference type="Proteomes" id="UP001159405">
    <property type="component" value="Unassembled WGS sequence"/>
</dbReference>
<keyword evidence="4" id="KW-0472">Membrane</keyword>
<dbReference type="InterPro" id="IPR002401">
    <property type="entry name" value="Cyt_P450_E_grp-I"/>
</dbReference>
<comment type="subcellular location">
    <subcellularLocation>
        <location evidence="1">Endoplasmic reticulum membrane</location>
    </subcellularLocation>
</comment>
<keyword evidence="5" id="KW-0479">Metal-binding</keyword>
<comment type="similarity">
    <text evidence="2 5">Belongs to the cytochrome P450 family.</text>
</comment>
<dbReference type="SUPFAM" id="SSF48264">
    <property type="entry name" value="Cytochrome P450"/>
    <property type="match status" value="1"/>
</dbReference>
<protein>
    <recommendedName>
        <fullName evidence="8">Cytochrome P450</fullName>
    </recommendedName>
</protein>
<dbReference type="InterPro" id="IPR036396">
    <property type="entry name" value="Cyt_P450_sf"/>
</dbReference>
<keyword evidence="3" id="KW-0256">Endoplasmic reticulum</keyword>
<evidence type="ECO:0000256" key="1">
    <source>
        <dbReference type="ARBA" id="ARBA00004586"/>
    </source>
</evidence>
<keyword evidence="5" id="KW-0408">Iron</keyword>
<dbReference type="PRINTS" id="PR00463">
    <property type="entry name" value="EP450I"/>
</dbReference>
<dbReference type="EMBL" id="CALNXK010000062">
    <property type="protein sequence ID" value="CAH3139289.1"/>
    <property type="molecule type" value="Genomic_DNA"/>
</dbReference>
<dbReference type="PROSITE" id="PS00086">
    <property type="entry name" value="CYTOCHROME_P450"/>
    <property type="match status" value="1"/>
</dbReference>
<accession>A0ABN8P9Y4</accession>
<evidence type="ECO:0008006" key="8">
    <source>
        <dbReference type="Google" id="ProtNLM"/>
    </source>
</evidence>
<dbReference type="InterPro" id="IPR017972">
    <property type="entry name" value="Cyt_P450_CS"/>
</dbReference>
<evidence type="ECO:0000256" key="4">
    <source>
        <dbReference type="ARBA" id="ARBA00023136"/>
    </source>
</evidence>